<dbReference type="Pfam" id="PF13432">
    <property type="entry name" value="TPR_16"/>
    <property type="match status" value="1"/>
</dbReference>
<dbReference type="AlphaFoldDB" id="A0AAE3LQK0"/>
<dbReference type="PROSITE" id="PS50005">
    <property type="entry name" value="TPR"/>
    <property type="match status" value="1"/>
</dbReference>
<keyword evidence="6" id="KW-1185">Reference proteome</keyword>
<feature type="compositionally biased region" description="Acidic residues" evidence="2">
    <location>
        <begin position="523"/>
        <end position="543"/>
    </location>
</feature>
<feature type="repeat" description="TPR" evidence="1">
    <location>
        <begin position="388"/>
        <end position="421"/>
    </location>
</feature>
<dbReference type="Pfam" id="PF13519">
    <property type="entry name" value="VWA_2"/>
    <property type="match status" value="1"/>
</dbReference>
<dbReference type="SUPFAM" id="SSF48452">
    <property type="entry name" value="TPR-like"/>
    <property type="match status" value="1"/>
</dbReference>
<dbReference type="PANTHER" id="PTHR22550">
    <property type="entry name" value="SPORE GERMINATION PROTEIN"/>
    <property type="match status" value="1"/>
</dbReference>
<evidence type="ECO:0000313" key="5">
    <source>
        <dbReference type="EMBL" id="MCV6824517.1"/>
    </source>
</evidence>
<protein>
    <submittedName>
        <fullName evidence="5">VWA domain-containing protein</fullName>
    </submittedName>
</protein>
<dbReference type="InterPro" id="IPR050768">
    <property type="entry name" value="UPF0353/GerABKA_families"/>
</dbReference>
<keyword evidence="3" id="KW-1133">Transmembrane helix</keyword>
<feature type="region of interest" description="Disordered" evidence="2">
    <location>
        <begin position="510"/>
        <end position="543"/>
    </location>
</feature>
<keyword evidence="1" id="KW-0802">TPR repeat</keyword>
<keyword evidence="3" id="KW-0472">Membrane</keyword>
<feature type="domain" description="VWFA" evidence="4">
    <location>
        <begin position="105"/>
        <end position="211"/>
    </location>
</feature>
<feature type="transmembrane region" description="Helical" evidence="3">
    <location>
        <begin position="18"/>
        <end position="37"/>
    </location>
</feature>
<dbReference type="Proteomes" id="UP001208041">
    <property type="component" value="Unassembled WGS sequence"/>
</dbReference>
<name>A0AAE3LQK0_9RHOB</name>
<keyword evidence="3" id="KW-0812">Transmembrane</keyword>
<organism evidence="5 6">
    <name type="scientific">Halocynthiibacter halioticoli</name>
    <dbReference type="NCBI Taxonomy" id="2986804"/>
    <lineage>
        <taxon>Bacteria</taxon>
        <taxon>Pseudomonadati</taxon>
        <taxon>Pseudomonadota</taxon>
        <taxon>Alphaproteobacteria</taxon>
        <taxon>Rhodobacterales</taxon>
        <taxon>Paracoccaceae</taxon>
        <taxon>Halocynthiibacter</taxon>
    </lineage>
</organism>
<dbReference type="InterPro" id="IPR019734">
    <property type="entry name" value="TPR_rpt"/>
</dbReference>
<gene>
    <name evidence="5" type="ORF">OH136_08090</name>
</gene>
<dbReference type="EMBL" id="JAOYFC010000002">
    <property type="protein sequence ID" value="MCV6824517.1"/>
    <property type="molecule type" value="Genomic_DNA"/>
</dbReference>
<sequence length="543" mass="59061">MIGLILDEFALALEAFHFLRPMVLLALLPVLAVWWIIRRRATRPQMPREGLAPHLRNALTVGAERRGRVLPIDTSALVIAFAILGASGPSWTRQVDPFFTQTGPLVVVLKVTPSMEQKDVAPTRLDRAKFKIRDLLDLRAGARTALVAYAGSAHRVMPFTEDPSVMLPYLEGLSPDVMPQEGADLGAALEIASSILGEEETPGSILVVSDEMNAGEASAVSDFDTAPITVLSVLPDGQSAFSGSTPSGVQSVTLTADNADVAQIDRITAIAYRRALLEDTSQPWEDRGWWFAVPAALVALFWFRLGWTMRWTAVVLAIAAIAPPQTARADGIADWFFTPDQQGYRAYQNKDFAAAAEAFADPYWQGYALFRSGQYPEAIAVLETLDTPEAAFTLGHAYIRNRQYRDGVRAFETVLERDPDFPDAQHNLDVSKQIVTYVEETRAASDTGEETGIGADEVVFDNEANVGTDTEIDAQPEGDGAPMTADQWMNTVDTNTADFLRTRFQMDLVSAGNSSTSGADEPSATEESDEASEPPAETEEAAE</sequence>
<dbReference type="Gene3D" id="1.25.40.10">
    <property type="entry name" value="Tetratricopeptide repeat domain"/>
    <property type="match status" value="1"/>
</dbReference>
<comment type="caution">
    <text evidence="5">The sequence shown here is derived from an EMBL/GenBank/DDBJ whole genome shotgun (WGS) entry which is preliminary data.</text>
</comment>
<evidence type="ECO:0000256" key="1">
    <source>
        <dbReference type="PROSITE-ProRule" id="PRU00339"/>
    </source>
</evidence>
<accession>A0AAE3LQK0</accession>
<evidence type="ECO:0000259" key="4">
    <source>
        <dbReference type="Pfam" id="PF13519"/>
    </source>
</evidence>
<dbReference type="InterPro" id="IPR011990">
    <property type="entry name" value="TPR-like_helical_dom_sf"/>
</dbReference>
<evidence type="ECO:0000313" key="6">
    <source>
        <dbReference type="Proteomes" id="UP001208041"/>
    </source>
</evidence>
<dbReference type="PANTHER" id="PTHR22550:SF14">
    <property type="entry name" value="VWFA DOMAIN-CONTAINING PROTEIN"/>
    <property type="match status" value="1"/>
</dbReference>
<evidence type="ECO:0000256" key="3">
    <source>
        <dbReference type="SAM" id="Phobius"/>
    </source>
</evidence>
<dbReference type="Gene3D" id="3.40.50.410">
    <property type="entry name" value="von Willebrand factor, type A domain"/>
    <property type="match status" value="1"/>
</dbReference>
<dbReference type="InterPro" id="IPR036465">
    <property type="entry name" value="vWFA_dom_sf"/>
</dbReference>
<evidence type="ECO:0000256" key="2">
    <source>
        <dbReference type="SAM" id="MobiDB-lite"/>
    </source>
</evidence>
<dbReference type="InterPro" id="IPR002035">
    <property type="entry name" value="VWF_A"/>
</dbReference>
<dbReference type="SUPFAM" id="SSF53300">
    <property type="entry name" value="vWA-like"/>
    <property type="match status" value="1"/>
</dbReference>
<proteinExistence type="predicted"/>
<reference evidence="5" key="1">
    <citation type="submission" date="2022-10" db="EMBL/GenBank/DDBJ databases">
        <authorList>
            <person name="Yue Y."/>
        </authorList>
    </citation>
    <scope>NUCLEOTIDE SEQUENCE</scope>
    <source>
        <strain evidence="5">Z654</strain>
    </source>
</reference>